<evidence type="ECO:0000313" key="2">
    <source>
        <dbReference type="EMBL" id="KZV48078.1"/>
    </source>
</evidence>
<organism evidence="2 3">
    <name type="scientific">Dorcoceras hygrometricum</name>
    <dbReference type="NCBI Taxonomy" id="472368"/>
    <lineage>
        <taxon>Eukaryota</taxon>
        <taxon>Viridiplantae</taxon>
        <taxon>Streptophyta</taxon>
        <taxon>Embryophyta</taxon>
        <taxon>Tracheophyta</taxon>
        <taxon>Spermatophyta</taxon>
        <taxon>Magnoliopsida</taxon>
        <taxon>eudicotyledons</taxon>
        <taxon>Gunneridae</taxon>
        <taxon>Pentapetalae</taxon>
        <taxon>asterids</taxon>
        <taxon>lamiids</taxon>
        <taxon>Lamiales</taxon>
        <taxon>Gesneriaceae</taxon>
        <taxon>Didymocarpoideae</taxon>
        <taxon>Trichosporeae</taxon>
        <taxon>Loxocarpinae</taxon>
        <taxon>Dorcoceras</taxon>
    </lineage>
</organism>
<accession>A0A2Z7CMN5</accession>
<dbReference type="EMBL" id="KQ994494">
    <property type="protein sequence ID" value="KZV48078.1"/>
    <property type="molecule type" value="Genomic_DNA"/>
</dbReference>
<protein>
    <submittedName>
        <fullName evidence="2">Uncharacterized protein</fullName>
    </submittedName>
</protein>
<evidence type="ECO:0000313" key="3">
    <source>
        <dbReference type="Proteomes" id="UP000250235"/>
    </source>
</evidence>
<sequence length="203" mass="23635">MPSRGRGRARTQIPIESEAQHVGDDVEQHSIPVRRRARQTFTEAESSDDADFWLIHIEGLFERVHNDDTRKLSLATFQLRSNSQRWWRVDWAVKMRIRPPDFETSICDVKYHVSLHSRCRYSDLQDVYMAIKSLTTLDLPMVIDSIGIYELKGSYYMLTMTDWFLQPLSVIPRGSWGDVARQGYGTQSVEYSRRKVGSMTSQK</sequence>
<feature type="region of interest" description="Disordered" evidence="1">
    <location>
        <begin position="1"/>
        <end position="29"/>
    </location>
</feature>
<feature type="compositionally biased region" description="Basic and acidic residues" evidence="1">
    <location>
        <begin position="18"/>
        <end position="28"/>
    </location>
</feature>
<reference evidence="2 3" key="1">
    <citation type="journal article" date="2015" name="Proc. Natl. Acad. Sci. U.S.A.">
        <title>The resurrection genome of Boea hygrometrica: A blueprint for survival of dehydration.</title>
        <authorList>
            <person name="Xiao L."/>
            <person name="Yang G."/>
            <person name="Zhang L."/>
            <person name="Yang X."/>
            <person name="Zhao S."/>
            <person name="Ji Z."/>
            <person name="Zhou Q."/>
            <person name="Hu M."/>
            <person name="Wang Y."/>
            <person name="Chen M."/>
            <person name="Xu Y."/>
            <person name="Jin H."/>
            <person name="Xiao X."/>
            <person name="Hu G."/>
            <person name="Bao F."/>
            <person name="Hu Y."/>
            <person name="Wan P."/>
            <person name="Li L."/>
            <person name="Deng X."/>
            <person name="Kuang T."/>
            <person name="Xiang C."/>
            <person name="Zhu J.K."/>
            <person name="Oliver M.J."/>
            <person name="He Y."/>
        </authorList>
    </citation>
    <scope>NUCLEOTIDE SEQUENCE [LARGE SCALE GENOMIC DNA]</scope>
    <source>
        <strain evidence="3">cv. XS01</strain>
    </source>
</reference>
<dbReference type="AlphaFoldDB" id="A0A2Z7CMN5"/>
<gene>
    <name evidence="2" type="ORF">F511_12628</name>
</gene>
<proteinExistence type="predicted"/>
<evidence type="ECO:0000256" key="1">
    <source>
        <dbReference type="SAM" id="MobiDB-lite"/>
    </source>
</evidence>
<name>A0A2Z7CMN5_9LAMI</name>
<dbReference type="Proteomes" id="UP000250235">
    <property type="component" value="Unassembled WGS sequence"/>
</dbReference>
<keyword evidence="3" id="KW-1185">Reference proteome</keyword>